<evidence type="ECO:0000259" key="13">
    <source>
        <dbReference type="Pfam" id="PF09084"/>
    </source>
</evidence>
<evidence type="ECO:0000256" key="8">
    <source>
        <dbReference type="ARBA" id="ARBA00022977"/>
    </source>
</evidence>
<keyword evidence="5" id="KW-0808">Transferase</keyword>
<evidence type="ECO:0000256" key="5">
    <source>
        <dbReference type="ARBA" id="ARBA00022679"/>
    </source>
</evidence>
<dbReference type="EMBL" id="JAYWLC010000025">
    <property type="protein sequence ID" value="MER5173690.1"/>
    <property type="molecule type" value="Genomic_DNA"/>
</dbReference>
<evidence type="ECO:0000313" key="14">
    <source>
        <dbReference type="EMBL" id="MER5173690.1"/>
    </source>
</evidence>
<name>A0ABV1SLS8_9RHOB</name>
<evidence type="ECO:0000256" key="6">
    <source>
        <dbReference type="ARBA" id="ARBA00022723"/>
    </source>
</evidence>
<keyword evidence="8" id="KW-0784">Thiamine biosynthesis</keyword>
<keyword evidence="12" id="KW-0732">Signal</keyword>
<evidence type="ECO:0000256" key="2">
    <source>
        <dbReference type="ARBA" id="ARBA00004948"/>
    </source>
</evidence>
<dbReference type="Pfam" id="PF09084">
    <property type="entry name" value="NMT1"/>
    <property type="match status" value="1"/>
</dbReference>
<evidence type="ECO:0000256" key="3">
    <source>
        <dbReference type="ARBA" id="ARBA00009406"/>
    </source>
</evidence>
<comment type="subunit">
    <text evidence="4">Homodimer.</text>
</comment>
<feature type="chain" id="PRO_5047339977" description="Thiamine pyrimidine synthase" evidence="12">
    <location>
        <begin position="27"/>
        <end position="354"/>
    </location>
</feature>
<dbReference type="SUPFAM" id="SSF53850">
    <property type="entry name" value="Periplasmic binding protein-like II"/>
    <property type="match status" value="1"/>
</dbReference>
<feature type="domain" description="SsuA/THI5-like" evidence="13">
    <location>
        <begin position="43"/>
        <end position="240"/>
    </location>
</feature>
<evidence type="ECO:0000256" key="1">
    <source>
        <dbReference type="ARBA" id="ARBA00003469"/>
    </source>
</evidence>
<keyword evidence="6" id="KW-0479">Metal-binding</keyword>
<keyword evidence="9" id="KW-0408">Iron</keyword>
<keyword evidence="15" id="KW-1185">Reference proteome</keyword>
<dbReference type="InterPro" id="IPR015168">
    <property type="entry name" value="SsuA/THI5"/>
</dbReference>
<comment type="caution">
    <text evidence="14">The sequence shown here is derived from an EMBL/GenBank/DDBJ whole genome shotgun (WGS) entry which is preliminary data.</text>
</comment>
<evidence type="ECO:0000256" key="4">
    <source>
        <dbReference type="ARBA" id="ARBA00011738"/>
    </source>
</evidence>
<evidence type="ECO:0000256" key="10">
    <source>
        <dbReference type="ARBA" id="ARBA00033171"/>
    </source>
</evidence>
<dbReference type="PANTHER" id="PTHR31528">
    <property type="entry name" value="4-AMINO-5-HYDROXYMETHYL-2-METHYLPYRIMIDINE PHOSPHATE SYNTHASE THI11-RELATED"/>
    <property type="match status" value="1"/>
</dbReference>
<feature type="signal peptide" evidence="12">
    <location>
        <begin position="1"/>
        <end position="26"/>
    </location>
</feature>
<protein>
    <recommendedName>
        <fullName evidence="10">Thiamine pyrimidine synthase</fullName>
    </recommendedName>
</protein>
<sequence>MNHSFTRTLQAGALLVASLAASMGQAAELDDVSIALPSSTVLPYHGFVFLGVPAGFYEKLGLDADVMTIQGSAAALQLVASGDADMGYMGLSALINAKLKQPDLPVEAVFLQDIAPVYSVAIPKGTGISGPEGLKGKRIGVLSMSSGAVTWVKAYMSKLGVAPDQYEIVAIGSGAQAYSLLKSGDVDAISFSRGLSAALEILGASFDYYAPPEPSGVIVANTKFLKEHPDVAARTLEGVVLNQTFMEINPEKATRYFWDFTSKPAGISEEEALKQGEIYINRTAEIWKDYKDSSTKWGEMSDSTWTGLMEFASVAEQFSDKAKLDAFVKSLYTDELIDQVNTVDLSIATKAAAQ</sequence>
<evidence type="ECO:0000256" key="9">
    <source>
        <dbReference type="ARBA" id="ARBA00023004"/>
    </source>
</evidence>
<dbReference type="Proteomes" id="UP001438953">
    <property type="component" value="Unassembled WGS sequence"/>
</dbReference>
<dbReference type="PANTHER" id="PTHR31528:SF1">
    <property type="entry name" value="4-AMINO-5-HYDROXYMETHYL-2-METHYLPYRIMIDINE PHOSPHATE SYNTHASE THI11-RELATED"/>
    <property type="match status" value="1"/>
</dbReference>
<evidence type="ECO:0000256" key="11">
    <source>
        <dbReference type="ARBA" id="ARBA00048179"/>
    </source>
</evidence>
<comment type="pathway">
    <text evidence="2">Cofactor biosynthesis; thiamine diphosphate biosynthesis.</text>
</comment>
<comment type="similarity">
    <text evidence="3">Belongs to the NMT1/THI5 family.</text>
</comment>
<comment type="function">
    <text evidence="1">Responsible for the formation of the pyrimidine heterocycle in the thiamine biosynthesis pathway. Catalyzes the formation of hydroxymethylpyrimidine phosphate (HMP-P) from histidine and pyridoxal phosphate (PLP). The protein uses PLP and the active site histidine to form HMP-P, generating an inactive enzyme. The enzyme can only undergo a single turnover, which suggests it is a suicide enzyme.</text>
</comment>
<dbReference type="InterPro" id="IPR027939">
    <property type="entry name" value="NMT1/THI5"/>
</dbReference>
<dbReference type="RefSeq" id="WP_339115375.1">
    <property type="nucleotide sequence ID" value="NZ_JAYWLC010000025.1"/>
</dbReference>
<organism evidence="14 15">
    <name type="scientific">Thioclava kandeliae</name>
    <dbReference type="NCBI Taxonomy" id="3070818"/>
    <lineage>
        <taxon>Bacteria</taxon>
        <taxon>Pseudomonadati</taxon>
        <taxon>Pseudomonadota</taxon>
        <taxon>Alphaproteobacteria</taxon>
        <taxon>Rhodobacterales</taxon>
        <taxon>Paracoccaceae</taxon>
        <taxon>Thioclava</taxon>
    </lineage>
</organism>
<comment type="catalytic activity">
    <reaction evidence="11">
        <text>N(6)-(pyridoxal phosphate)-L-lysyl-[4-amino-5-hydroxymethyl-2-methylpyrimidine phosphate synthase] + L-histidyl-[4-amino-5-hydroxymethyl-2-methylpyrimidine phosphate synthase] + 2 Fe(3+) + 4 H2O = L-lysyl-[4-amino-5-hydroxymethyl-2-methylpyrimidine phosphate synthase] + (2S)-2-amino-5-hydroxy-4-oxopentanoyl-[4-amino-5-hydroxymethyl-2-methylpyrimidine phosphate synthase] + 4-amino-2-methyl-5-(phosphooxymethyl)pyrimidine + 3-oxopropanoate + 2 Fe(2+) + 2 H(+)</text>
        <dbReference type="Rhea" id="RHEA:65756"/>
        <dbReference type="Rhea" id="RHEA-COMP:16892"/>
        <dbReference type="Rhea" id="RHEA-COMP:16893"/>
        <dbReference type="Rhea" id="RHEA-COMP:16894"/>
        <dbReference type="Rhea" id="RHEA-COMP:16895"/>
        <dbReference type="ChEBI" id="CHEBI:15377"/>
        <dbReference type="ChEBI" id="CHEBI:15378"/>
        <dbReference type="ChEBI" id="CHEBI:29033"/>
        <dbReference type="ChEBI" id="CHEBI:29034"/>
        <dbReference type="ChEBI" id="CHEBI:29969"/>
        <dbReference type="ChEBI" id="CHEBI:29979"/>
        <dbReference type="ChEBI" id="CHEBI:33190"/>
        <dbReference type="ChEBI" id="CHEBI:58354"/>
        <dbReference type="ChEBI" id="CHEBI:143915"/>
        <dbReference type="ChEBI" id="CHEBI:157692"/>
    </reaction>
    <physiologicalReaction direction="left-to-right" evidence="11">
        <dbReference type="Rhea" id="RHEA:65757"/>
    </physiologicalReaction>
</comment>
<keyword evidence="7" id="KW-0663">Pyridoxal phosphate</keyword>
<evidence type="ECO:0000313" key="15">
    <source>
        <dbReference type="Proteomes" id="UP001438953"/>
    </source>
</evidence>
<reference evidence="14 15" key="1">
    <citation type="submission" date="2024-06" db="EMBL/GenBank/DDBJ databases">
        <title>Thioclava kandeliae sp. nov. from a rhizosphere soil sample of Kandelia candel in a mangrove.</title>
        <authorList>
            <person name="Mu T."/>
        </authorList>
    </citation>
    <scope>NUCLEOTIDE SEQUENCE [LARGE SCALE GENOMIC DNA]</scope>
    <source>
        <strain evidence="14 15">CPCC 100088</strain>
    </source>
</reference>
<evidence type="ECO:0000256" key="7">
    <source>
        <dbReference type="ARBA" id="ARBA00022898"/>
    </source>
</evidence>
<dbReference type="Gene3D" id="3.40.190.10">
    <property type="entry name" value="Periplasmic binding protein-like II"/>
    <property type="match status" value="2"/>
</dbReference>
<proteinExistence type="inferred from homology"/>
<accession>A0ABV1SLS8</accession>
<gene>
    <name evidence="14" type="ORF">VSX56_18165</name>
</gene>
<evidence type="ECO:0000256" key="12">
    <source>
        <dbReference type="SAM" id="SignalP"/>
    </source>
</evidence>